<proteinExistence type="predicted"/>
<dbReference type="AlphaFoldDB" id="A0AAE1NT23"/>
<keyword evidence="2" id="KW-1185">Reference proteome</keyword>
<evidence type="ECO:0000313" key="2">
    <source>
        <dbReference type="Proteomes" id="UP001292094"/>
    </source>
</evidence>
<accession>A0AAE1NT23</accession>
<sequence length="365" mass="39731">MPFPPPFHPSSISGHAPLPPCHLLPPMLHHTVPSSSSSPSSFLSSSSSYFSSTLSPSSSSCPAFPSTLTTLTTITTNQTPQPLHPCVTPQTPSLPHTSNTSFLPHTSATSFLPHTSNTIPASHLKHHLHLTPQTLLSCLTPQPFHPCLTPQPLLSCLTTQTPSLPHNSNTIFTSQLKHHPFPLHLKGNPSLFDSNFIIPVSDMTTFTSHFFTVFAFRLLACHLTTIITTTTTPLPQTNLIQLSLTFSPLPPTPHHSILLPHHLVPLILCHFCLPHHHVITSPSLLLSARHHLSLPPSLTIYIITTSLTTPPQSPFLHSFHFSFTPSFATPPDSGTPIFFTAVDYITSLHLTPFSPSLHSPPPHSV</sequence>
<organism evidence="1 2">
    <name type="scientific">Petrolisthes manimaculis</name>
    <dbReference type="NCBI Taxonomy" id="1843537"/>
    <lineage>
        <taxon>Eukaryota</taxon>
        <taxon>Metazoa</taxon>
        <taxon>Ecdysozoa</taxon>
        <taxon>Arthropoda</taxon>
        <taxon>Crustacea</taxon>
        <taxon>Multicrustacea</taxon>
        <taxon>Malacostraca</taxon>
        <taxon>Eumalacostraca</taxon>
        <taxon>Eucarida</taxon>
        <taxon>Decapoda</taxon>
        <taxon>Pleocyemata</taxon>
        <taxon>Anomura</taxon>
        <taxon>Galatheoidea</taxon>
        <taxon>Porcellanidae</taxon>
        <taxon>Petrolisthes</taxon>
    </lineage>
</organism>
<dbReference type="Proteomes" id="UP001292094">
    <property type="component" value="Unassembled WGS sequence"/>
</dbReference>
<dbReference type="EMBL" id="JAWZYT010004120">
    <property type="protein sequence ID" value="KAK4295223.1"/>
    <property type="molecule type" value="Genomic_DNA"/>
</dbReference>
<comment type="caution">
    <text evidence="1">The sequence shown here is derived from an EMBL/GenBank/DDBJ whole genome shotgun (WGS) entry which is preliminary data.</text>
</comment>
<evidence type="ECO:0000313" key="1">
    <source>
        <dbReference type="EMBL" id="KAK4295223.1"/>
    </source>
</evidence>
<name>A0AAE1NT23_9EUCA</name>
<protein>
    <submittedName>
        <fullName evidence="1">Uncharacterized protein</fullName>
    </submittedName>
</protein>
<gene>
    <name evidence="1" type="ORF">Pmani_032202</name>
</gene>
<reference evidence="1" key="1">
    <citation type="submission" date="2023-11" db="EMBL/GenBank/DDBJ databases">
        <title>Genome assemblies of two species of porcelain crab, Petrolisthes cinctipes and Petrolisthes manimaculis (Anomura: Porcellanidae).</title>
        <authorList>
            <person name="Angst P."/>
        </authorList>
    </citation>
    <scope>NUCLEOTIDE SEQUENCE</scope>
    <source>
        <strain evidence="1">PB745_02</strain>
        <tissue evidence="1">Gill</tissue>
    </source>
</reference>